<organism evidence="3 5">
    <name type="scientific">Rhodotorula toruloides</name>
    <name type="common">Yeast</name>
    <name type="synonym">Rhodosporidium toruloides</name>
    <dbReference type="NCBI Taxonomy" id="5286"/>
    <lineage>
        <taxon>Eukaryota</taxon>
        <taxon>Fungi</taxon>
        <taxon>Dikarya</taxon>
        <taxon>Basidiomycota</taxon>
        <taxon>Pucciniomycotina</taxon>
        <taxon>Microbotryomycetes</taxon>
        <taxon>Sporidiobolales</taxon>
        <taxon>Sporidiobolaceae</taxon>
        <taxon>Rhodotorula</taxon>
    </lineage>
</organism>
<dbReference type="Pfam" id="PF14226">
    <property type="entry name" value="DIOX_N"/>
    <property type="match status" value="1"/>
</dbReference>
<dbReference type="Gene3D" id="2.60.120.330">
    <property type="entry name" value="B-lactam Antibiotic, Isopenicillin N Synthase, Chain"/>
    <property type="match status" value="1"/>
</dbReference>
<dbReference type="SUPFAM" id="SSF51197">
    <property type="entry name" value="Clavaminate synthase-like"/>
    <property type="match status" value="1"/>
</dbReference>
<protein>
    <recommendedName>
        <fullName evidence="2">Fe2OG dioxygenase domain-containing protein</fullName>
    </recommendedName>
</protein>
<name>A0A0K3CMS1_RHOTO</name>
<evidence type="ECO:0000256" key="1">
    <source>
        <dbReference type="RuleBase" id="RU003682"/>
    </source>
</evidence>
<evidence type="ECO:0000313" key="3">
    <source>
        <dbReference type="EMBL" id="CTR08461.1"/>
    </source>
</evidence>
<dbReference type="InterPro" id="IPR027443">
    <property type="entry name" value="IPNS-like_sf"/>
</dbReference>
<keyword evidence="1" id="KW-0560">Oxidoreductase</keyword>
<evidence type="ECO:0000313" key="4">
    <source>
        <dbReference type="EMBL" id="PRQ73138.1"/>
    </source>
</evidence>
<dbReference type="PANTHER" id="PTHR47990">
    <property type="entry name" value="2-OXOGLUTARATE (2OG) AND FE(II)-DEPENDENT OXYGENASE SUPERFAMILY PROTEIN-RELATED"/>
    <property type="match status" value="1"/>
</dbReference>
<dbReference type="GO" id="GO:0046872">
    <property type="term" value="F:metal ion binding"/>
    <property type="evidence" value="ECO:0007669"/>
    <property type="project" value="UniProtKB-KW"/>
</dbReference>
<dbReference type="AlphaFoldDB" id="A0A0K3CMS1"/>
<dbReference type="InterPro" id="IPR044861">
    <property type="entry name" value="IPNS-like_FE2OG_OXY"/>
</dbReference>
<gene>
    <name evidence="3" type="primary">FGENESH: predicted gene_8.177</name>
    <name evidence="4" type="ORF">AAT19DRAFT_15891</name>
    <name evidence="3" type="ORF">BN2166_0043220</name>
</gene>
<feature type="domain" description="Fe2OG dioxygenase" evidence="2">
    <location>
        <begin position="184"/>
        <end position="292"/>
    </location>
</feature>
<comment type="similarity">
    <text evidence="1">Belongs to the iron/ascorbate-dependent oxidoreductase family.</text>
</comment>
<dbReference type="InterPro" id="IPR050231">
    <property type="entry name" value="Iron_ascorbate_oxido_reductase"/>
</dbReference>
<accession>A0A0K3CMS1</accession>
<dbReference type="InterPro" id="IPR026992">
    <property type="entry name" value="DIOX_N"/>
</dbReference>
<dbReference type="GO" id="GO:0016491">
    <property type="term" value="F:oxidoreductase activity"/>
    <property type="evidence" value="ECO:0007669"/>
    <property type="project" value="UniProtKB-KW"/>
</dbReference>
<keyword evidence="1" id="KW-0479">Metal-binding</keyword>
<dbReference type="Proteomes" id="UP000199069">
    <property type="component" value="Unassembled WGS sequence"/>
</dbReference>
<dbReference type="PROSITE" id="PS51471">
    <property type="entry name" value="FE2OG_OXY"/>
    <property type="match status" value="1"/>
</dbReference>
<dbReference type="Proteomes" id="UP000239560">
    <property type="component" value="Unassembled WGS sequence"/>
</dbReference>
<evidence type="ECO:0000313" key="5">
    <source>
        <dbReference type="Proteomes" id="UP000199069"/>
    </source>
</evidence>
<dbReference type="STRING" id="5286.A0A0K3CMS1"/>
<dbReference type="EMBL" id="LCTV02000008">
    <property type="protein sequence ID" value="PRQ73138.1"/>
    <property type="molecule type" value="Genomic_DNA"/>
</dbReference>
<evidence type="ECO:0000259" key="2">
    <source>
        <dbReference type="PROSITE" id="PS51471"/>
    </source>
</evidence>
<dbReference type="OMA" id="DESFWVM"/>
<keyword evidence="5" id="KW-1185">Reference proteome</keyword>
<reference evidence="3 5" key="1">
    <citation type="submission" date="2015-07" db="EMBL/GenBank/DDBJ databases">
        <authorList>
            <person name="Cajimat M.N.B."/>
            <person name="Milazzo M.L."/>
            <person name="Fulhorst C.F."/>
        </authorList>
    </citation>
    <scope>NUCLEOTIDE SEQUENCE [LARGE SCALE GENOMIC DNA]</scope>
    <source>
        <strain evidence="3">Single colony</strain>
    </source>
</reference>
<keyword evidence="1" id="KW-0408">Iron</keyword>
<reference evidence="4 6" key="2">
    <citation type="journal article" date="2018" name="Elife">
        <title>Functional genomics of lipid metabolism in the oleaginous yeast Rhodosporidium toruloides.</title>
        <authorList>
            <person name="Coradetti S.T."/>
            <person name="Pinel D."/>
            <person name="Geiselman G."/>
            <person name="Ito M."/>
            <person name="Mondo S."/>
            <person name="Reilly M.C."/>
            <person name="Cheng Y.F."/>
            <person name="Bauer S."/>
            <person name="Grigoriev I."/>
            <person name="Gladden J.M."/>
            <person name="Simmons B.A."/>
            <person name="Brem R."/>
            <person name="Arkin A.P."/>
            <person name="Skerker J.M."/>
        </authorList>
    </citation>
    <scope>NUCLEOTIDE SEQUENCE [LARGE SCALE GENOMIC DNA]</scope>
    <source>
        <strain evidence="4 6">NBRC 0880</strain>
    </source>
</reference>
<dbReference type="EMBL" id="CWKI01000008">
    <property type="protein sequence ID" value="CTR08461.1"/>
    <property type="molecule type" value="Genomic_DNA"/>
</dbReference>
<dbReference type="InterPro" id="IPR005123">
    <property type="entry name" value="Oxoglu/Fe-dep_dioxygenase_dom"/>
</dbReference>
<evidence type="ECO:0000313" key="6">
    <source>
        <dbReference type="Proteomes" id="UP000239560"/>
    </source>
</evidence>
<proteinExistence type="inferred from homology"/>
<dbReference type="Pfam" id="PF03171">
    <property type="entry name" value="2OG-FeII_Oxy"/>
    <property type="match status" value="1"/>
</dbReference>
<dbReference type="OrthoDB" id="288590at2759"/>
<sequence>MPTALTLPIIDISPFLGERTPASLLARQATAAQVHDACTRYGFFYLSGIESVVSQEEMDEALSVAREFFGRPEEEKALLRIKKGDGARGWQKIGENVTQYKADWHEGWDAYKPLPPSEEDATKLLHGPNQWPTHPSSFRPVLERWVEKMHVLGYALTEATALALGIDVEGDSDEWRKMRAWVRDPFWVLRTIGYPPLPEDAEGISCGAHKDYGYYTLLHADSTLGALQVFLRDSSSEAGGTWINADPVPGAFVVNIGEMVEVLSAGLYKATLHRVIHKAPSYRVSIPFFFEPSYDALIEPLPSALRLRSQLSPSSSSTTEAPIKPVHYGTFLASKVAGNFALEAEG</sequence>